<reference evidence="2 3" key="1">
    <citation type="submission" date="2023-10" db="EMBL/GenBank/DDBJ databases">
        <title>Glaciecola aquimarina strain GGW-M5 nov., isolated from a coastal seawater.</title>
        <authorList>
            <person name="Bayburt H."/>
            <person name="Kim J.M."/>
            <person name="Choi B.J."/>
            <person name="Jeon C.O."/>
        </authorList>
    </citation>
    <scope>NUCLEOTIDE SEQUENCE [LARGE SCALE GENOMIC DNA]</scope>
    <source>
        <strain evidence="2 3">KCTC 32108</strain>
    </source>
</reference>
<keyword evidence="3" id="KW-1185">Reference proteome</keyword>
<sequence length="107" mass="12059">MKAPYSLDALHLAKFKEIKMQSTAQERKELRDKLTTAAVSSSAYHDILSPTENVIIKTSAVLPLESEQPVPKLPTTELKENTENSSPINNPAQKNLLQMKKWRLKLC</sequence>
<evidence type="ECO:0000313" key="3">
    <source>
        <dbReference type="Proteomes" id="UP001247805"/>
    </source>
</evidence>
<gene>
    <name evidence="2" type="ORF">RS130_12615</name>
</gene>
<feature type="region of interest" description="Disordered" evidence="1">
    <location>
        <begin position="66"/>
        <end position="94"/>
    </location>
</feature>
<feature type="compositionally biased region" description="Polar residues" evidence="1">
    <location>
        <begin position="83"/>
        <end position="94"/>
    </location>
</feature>
<evidence type="ECO:0000256" key="1">
    <source>
        <dbReference type="SAM" id="MobiDB-lite"/>
    </source>
</evidence>
<organism evidence="2 3">
    <name type="scientific">Paraglaciecola aquimarina</name>
    <dbReference type="NCBI Taxonomy" id="1235557"/>
    <lineage>
        <taxon>Bacteria</taxon>
        <taxon>Pseudomonadati</taxon>
        <taxon>Pseudomonadota</taxon>
        <taxon>Gammaproteobacteria</taxon>
        <taxon>Alteromonadales</taxon>
        <taxon>Alteromonadaceae</taxon>
        <taxon>Paraglaciecola</taxon>
    </lineage>
</organism>
<proteinExistence type="predicted"/>
<protein>
    <submittedName>
        <fullName evidence="2">Uncharacterized protein</fullName>
    </submittedName>
</protein>
<dbReference type="EMBL" id="JAWDIO010000002">
    <property type="protein sequence ID" value="MDU0354646.1"/>
    <property type="molecule type" value="Genomic_DNA"/>
</dbReference>
<comment type="caution">
    <text evidence="2">The sequence shown here is derived from an EMBL/GenBank/DDBJ whole genome shotgun (WGS) entry which is preliminary data.</text>
</comment>
<evidence type="ECO:0000313" key="2">
    <source>
        <dbReference type="EMBL" id="MDU0354646.1"/>
    </source>
</evidence>
<dbReference type="RefSeq" id="WP_316026231.1">
    <property type="nucleotide sequence ID" value="NZ_JAWDIO010000002.1"/>
</dbReference>
<dbReference type="Proteomes" id="UP001247805">
    <property type="component" value="Unassembled WGS sequence"/>
</dbReference>
<accession>A0ABU3SXA2</accession>
<name>A0ABU3SXA2_9ALTE</name>